<keyword evidence="3" id="KW-0132">Cell division</keyword>
<dbReference type="RefSeq" id="WP_131598562.1">
    <property type="nucleotide sequence ID" value="NZ_CBDBYK010000001.1"/>
</dbReference>
<dbReference type="OrthoDB" id="9811016at2"/>
<gene>
    <name evidence="3" type="primary">scpA</name>
    <name evidence="4" type="ORF">C4B24_01240</name>
</gene>
<accession>A0A4R0XSA4</accession>
<comment type="function">
    <text evidence="3">Participates in chromosomal partition during cell division. May act via the formation of a condensin-like complex containing Smc and ScpB that pull DNA away from mid-cell into both cell halves.</text>
</comment>
<comment type="subcellular location">
    <subcellularLocation>
        <location evidence="3">Cytoplasm</location>
    </subcellularLocation>
    <text evidence="3">Associated with two foci at the outer edges of the nucleoid region in young cells, and at four foci within both cell halves in older cells.</text>
</comment>
<dbReference type="GO" id="GO:0051301">
    <property type="term" value="P:cell division"/>
    <property type="evidence" value="ECO:0007669"/>
    <property type="project" value="UniProtKB-KW"/>
</dbReference>
<name>A0A4R0XSA4_9MOLU</name>
<dbReference type="InterPro" id="IPR023093">
    <property type="entry name" value="ScpA-like_C"/>
</dbReference>
<evidence type="ECO:0000313" key="4">
    <source>
        <dbReference type="EMBL" id="TCG11758.1"/>
    </source>
</evidence>
<dbReference type="GO" id="GO:0005737">
    <property type="term" value="C:cytoplasm"/>
    <property type="evidence" value="ECO:0007669"/>
    <property type="project" value="UniProtKB-SubCell"/>
</dbReference>
<evidence type="ECO:0000256" key="3">
    <source>
        <dbReference type="HAMAP-Rule" id="MF_01805"/>
    </source>
</evidence>
<dbReference type="NCBIfam" id="NF000994">
    <property type="entry name" value="PRK00104.1-3"/>
    <property type="match status" value="1"/>
</dbReference>
<dbReference type="Gene3D" id="6.10.250.2410">
    <property type="match status" value="1"/>
</dbReference>
<evidence type="ECO:0000256" key="1">
    <source>
        <dbReference type="ARBA" id="ARBA00022829"/>
    </source>
</evidence>
<sequence>MEKEYKLNLNNYNGPLDLLLELVKDKKMDLLTIDLAELATDYLRLINEMEEKDIDIASEYLVMAATLIQIKSRMLLQNPKEDAKVEEDKNAIVQRLAEYQQFKQFSALLKEKEQERKKIHIKNHDEYVFFEKPIDETRLDGSSNPVKLIMALRKMFERTHAAKLRTGTISSFNISPEERAEEIRIILETQDQLLFEEIFNVPTLKHFAVTLLAILDMARLQEITINQDEQFGTINITKGGNDA</sequence>
<keyword evidence="5" id="KW-1185">Reference proteome</keyword>
<keyword evidence="3" id="KW-0963">Cytoplasm</keyword>
<dbReference type="InterPro" id="IPR003768">
    <property type="entry name" value="ScpA"/>
</dbReference>
<dbReference type="GO" id="GO:0006260">
    <property type="term" value="P:DNA replication"/>
    <property type="evidence" value="ECO:0007669"/>
    <property type="project" value="UniProtKB-UniRule"/>
</dbReference>
<evidence type="ECO:0000313" key="5">
    <source>
        <dbReference type="Proteomes" id="UP000294192"/>
    </source>
</evidence>
<proteinExistence type="inferred from homology"/>
<keyword evidence="3" id="KW-0131">Cell cycle</keyword>
<reference evidence="4 5" key="1">
    <citation type="submission" date="2018-02" db="EMBL/GenBank/DDBJ databases">
        <title>Mycoplasma marinum and Mycoplasma todarodis sp. nov., moderately halophilic and psychrotolerant mycoplasmas isolated from cephalopods.</title>
        <authorList>
            <person name="Viver T."/>
        </authorList>
    </citation>
    <scope>NUCLEOTIDE SEQUENCE [LARGE SCALE GENOMIC DNA]</scope>
    <source>
        <strain evidence="4 5">PE</strain>
    </source>
</reference>
<keyword evidence="1 3" id="KW-0159">Chromosome partition</keyword>
<dbReference type="Gene3D" id="1.10.10.580">
    <property type="entry name" value="Structural maintenance of chromosome 1. Chain E"/>
    <property type="match status" value="1"/>
</dbReference>
<dbReference type="EMBL" id="PSZO01000003">
    <property type="protein sequence ID" value="TCG11758.1"/>
    <property type="molecule type" value="Genomic_DNA"/>
</dbReference>
<protein>
    <recommendedName>
        <fullName evidence="2 3">Segregation and condensation protein A</fullName>
    </recommendedName>
</protein>
<comment type="similarity">
    <text evidence="3">Belongs to the ScpA family.</text>
</comment>
<dbReference type="HAMAP" id="MF_01805">
    <property type="entry name" value="ScpA"/>
    <property type="match status" value="1"/>
</dbReference>
<dbReference type="Proteomes" id="UP000294192">
    <property type="component" value="Unassembled WGS sequence"/>
</dbReference>
<dbReference type="PANTHER" id="PTHR33969">
    <property type="entry name" value="SEGREGATION AND CONDENSATION PROTEIN A"/>
    <property type="match status" value="1"/>
</dbReference>
<comment type="caution">
    <text evidence="4">The sequence shown here is derived from an EMBL/GenBank/DDBJ whole genome shotgun (WGS) entry which is preliminary data.</text>
</comment>
<dbReference type="GO" id="GO:0007059">
    <property type="term" value="P:chromosome segregation"/>
    <property type="evidence" value="ECO:0007669"/>
    <property type="project" value="UniProtKB-UniRule"/>
</dbReference>
<dbReference type="PANTHER" id="PTHR33969:SF2">
    <property type="entry name" value="SEGREGATION AND CONDENSATION PROTEIN A"/>
    <property type="match status" value="1"/>
</dbReference>
<dbReference type="Pfam" id="PF02616">
    <property type="entry name" value="SMC_ScpA"/>
    <property type="match status" value="1"/>
</dbReference>
<organism evidence="4 5">
    <name type="scientific">Mycoplasma marinum</name>
    <dbReference type="NCBI Taxonomy" id="1937190"/>
    <lineage>
        <taxon>Bacteria</taxon>
        <taxon>Bacillati</taxon>
        <taxon>Mycoplasmatota</taxon>
        <taxon>Mollicutes</taxon>
        <taxon>Mycoplasmataceae</taxon>
        <taxon>Mycoplasma</taxon>
    </lineage>
</organism>
<evidence type="ECO:0000256" key="2">
    <source>
        <dbReference type="ARBA" id="ARBA00044777"/>
    </source>
</evidence>
<comment type="subunit">
    <text evidence="3">Component of a cohesin-like complex composed of ScpA, ScpB and the Smc homodimer, in which ScpA and ScpB bind to the head domain of Smc. The presence of the three proteins is required for the association of the complex with DNA.</text>
</comment>
<dbReference type="AlphaFoldDB" id="A0A4R0XSA4"/>